<evidence type="ECO:0000313" key="4">
    <source>
        <dbReference type="EMBL" id="ALA60814.1"/>
    </source>
</evidence>
<reference evidence="4 5" key="1">
    <citation type="journal article" date="2015" name="Proc. Natl. Acad. Sci. U.S.A.">
        <title>Expanded metabolic versatility of ubiquitous nitrite-oxidizing bacteria from the genus Nitrospira.</title>
        <authorList>
            <person name="Koch H."/>
            <person name="Lucker S."/>
            <person name="Albertsen M."/>
            <person name="Kitzinger K."/>
            <person name="Herbold C."/>
            <person name="Spieck E."/>
            <person name="Nielsen P.H."/>
            <person name="Wagner M."/>
            <person name="Daims H."/>
        </authorList>
    </citation>
    <scope>NUCLEOTIDE SEQUENCE [LARGE SCALE GENOMIC DNA]</scope>
    <source>
        <strain evidence="4 5">NSP M-1</strain>
    </source>
</reference>
<feature type="domain" description="Response regulatory" evidence="3">
    <location>
        <begin position="142"/>
        <end position="256"/>
    </location>
</feature>
<dbReference type="Pfam" id="PF00072">
    <property type="entry name" value="Response_reg"/>
    <property type="match status" value="2"/>
</dbReference>
<dbReference type="CDD" id="cd00156">
    <property type="entry name" value="REC"/>
    <property type="match status" value="2"/>
</dbReference>
<dbReference type="KEGG" id="nmv:NITMOv2_4440"/>
<keyword evidence="5" id="KW-1185">Reference proteome</keyword>
<dbReference type="GO" id="GO:0000160">
    <property type="term" value="P:phosphorelay signal transduction system"/>
    <property type="evidence" value="ECO:0007669"/>
    <property type="project" value="InterPro"/>
</dbReference>
<gene>
    <name evidence="4" type="ORF">NITMOv2_4440</name>
</gene>
<dbReference type="STRING" id="42253.NITMOv2_4440"/>
<evidence type="ECO:0000256" key="1">
    <source>
        <dbReference type="ARBA" id="ARBA00022553"/>
    </source>
</evidence>
<dbReference type="PANTHER" id="PTHR44591">
    <property type="entry name" value="STRESS RESPONSE REGULATOR PROTEIN 1"/>
    <property type="match status" value="1"/>
</dbReference>
<evidence type="ECO:0000313" key="5">
    <source>
        <dbReference type="Proteomes" id="UP000069205"/>
    </source>
</evidence>
<proteinExistence type="predicted"/>
<dbReference type="SMART" id="SM00448">
    <property type="entry name" value="REC"/>
    <property type="match status" value="2"/>
</dbReference>
<dbReference type="InterPro" id="IPR001789">
    <property type="entry name" value="Sig_transdc_resp-reg_receiver"/>
</dbReference>
<protein>
    <submittedName>
        <fullName evidence="4">Putative Response regulator, CheY-like</fullName>
    </submittedName>
</protein>
<dbReference type="Proteomes" id="UP000069205">
    <property type="component" value="Chromosome"/>
</dbReference>
<dbReference type="EMBL" id="CP011801">
    <property type="protein sequence ID" value="ALA60814.1"/>
    <property type="molecule type" value="Genomic_DNA"/>
</dbReference>
<dbReference type="PANTHER" id="PTHR44591:SF3">
    <property type="entry name" value="RESPONSE REGULATORY DOMAIN-CONTAINING PROTEIN"/>
    <property type="match status" value="1"/>
</dbReference>
<sequence>MIKILIIDDDQMNCDLLQNVFTRHGYHVISATSGREGLALFRKHGPRVTLLDLRMPEMDGLTVLKEIRAVDPHAPVIILGGGATEAQENQARALRVTDFIRKGLSLDILVEAVNRVSQLPAHPNATPGPAPNSQPAPQLDESVLVVDDDPLVRDLLVQFLSLRGYRALGVKDGYEALRMVEDTTPDVILLDMVMPGMAGIDVLQALRDKEYPGGIIIMTGSHNEELLEDAWALGPQEVLVKPIDLERLLTAIQLVLVCREC</sequence>
<keyword evidence="1 2" id="KW-0597">Phosphoprotein</keyword>
<dbReference type="PATRIC" id="fig|42253.5.peg.4378"/>
<accession>A0A0K2GIW9</accession>
<evidence type="ECO:0000256" key="2">
    <source>
        <dbReference type="PROSITE-ProRule" id="PRU00169"/>
    </source>
</evidence>
<feature type="modified residue" description="4-aspartylphosphate" evidence="2">
    <location>
        <position position="52"/>
    </location>
</feature>
<dbReference type="SUPFAM" id="SSF52172">
    <property type="entry name" value="CheY-like"/>
    <property type="match status" value="2"/>
</dbReference>
<organism evidence="4 5">
    <name type="scientific">Nitrospira moscoviensis</name>
    <dbReference type="NCBI Taxonomy" id="42253"/>
    <lineage>
        <taxon>Bacteria</taxon>
        <taxon>Pseudomonadati</taxon>
        <taxon>Nitrospirota</taxon>
        <taxon>Nitrospiria</taxon>
        <taxon>Nitrospirales</taxon>
        <taxon>Nitrospiraceae</taxon>
        <taxon>Nitrospira</taxon>
    </lineage>
</organism>
<dbReference type="AlphaFoldDB" id="A0A0K2GIW9"/>
<feature type="modified residue" description="4-aspartylphosphate" evidence="2">
    <location>
        <position position="191"/>
    </location>
</feature>
<dbReference type="Gene3D" id="3.40.50.2300">
    <property type="match status" value="2"/>
</dbReference>
<feature type="domain" description="Response regulatory" evidence="3">
    <location>
        <begin position="3"/>
        <end position="117"/>
    </location>
</feature>
<dbReference type="OrthoDB" id="9788090at2"/>
<dbReference type="InterPro" id="IPR011006">
    <property type="entry name" value="CheY-like_superfamily"/>
</dbReference>
<dbReference type="InterPro" id="IPR050595">
    <property type="entry name" value="Bact_response_regulator"/>
</dbReference>
<dbReference type="RefSeq" id="WP_053381608.1">
    <property type="nucleotide sequence ID" value="NZ_CP011801.1"/>
</dbReference>
<name>A0A0K2GIW9_NITMO</name>
<dbReference type="PROSITE" id="PS50110">
    <property type="entry name" value="RESPONSE_REGULATORY"/>
    <property type="match status" value="2"/>
</dbReference>
<evidence type="ECO:0000259" key="3">
    <source>
        <dbReference type="PROSITE" id="PS50110"/>
    </source>
</evidence>